<dbReference type="InterPro" id="IPR036873">
    <property type="entry name" value="Rhodanese-like_dom_sf"/>
</dbReference>
<dbReference type="Pfam" id="PF00581">
    <property type="entry name" value="Rhodanese"/>
    <property type="match status" value="1"/>
</dbReference>
<dbReference type="SUPFAM" id="SSF52821">
    <property type="entry name" value="Rhodanese/Cell cycle control phosphatase"/>
    <property type="match status" value="1"/>
</dbReference>
<dbReference type="Proteomes" id="UP000603453">
    <property type="component" value="Unassembled WGS sequence"/>
</dbReference>
<name>A0A8H7R207_9FUNG</name>
<dbReference type="CDD" id="cd00158">
    <property type="entry name" value="RHOD"/>
    <property type="match status" value="1"/>
</dbReference>
<proteinExistence type="predicted"/>
<dbReference type="OrthoDB" id="566238at2759"/>
<keyword evidence="3" id="KW-1185">Reference proteome</keyword>
<dbReference type="GO" id="GO:0004792">
    <property type="term" value="F:thiosulfate-cyanide sulfurtransferase activity"/>
    <property type="evidence" value="ECO:0007669"/>
    <property type="project" value="TreeGrafter"/>
</dbReference>
<dbReference type="PANTHER" id="PTHR44086">
    <property type="entry name" value="THIOSULFATE SULFURTRANSFERASE RDL2, MITOCHONDRIAL-RELATED"/>
    <property type="match status" value="1"/>
</dbReference>
<dbReference type="SMART" id="SM00450">
    <property type="entry name" value="RHOD"/>
    <property type="match status" value="1"/>
</dbReference>
<organism evidence="2 3">
    <name type="scientific">Mucor saturninus</name>
    <dbReference type="NCBI Taxonomy" id="64648"/>
    <lineage>
        <taxon>Eukaryota</taxon>
        <taxon>Fungi</taxon>
        <taxon>Fungi incertae sedis</taxon>
        <taxon>Mucoromycota</taxon>
        <taxon>Mucoromycotina</taxon>
        <taxon>Mucoromycetes</taxon>
        <taxon>Mucorales</taxon>
        <taxon>Mucorineae</taxon>
        <taxon>Mucoraceae</taxon>
        <taxon>Mucor</taxon>
    </lineage>
</organism>
<reference evidence="2" key="1">
    <citation type="submission" date="2020-12" db="EMBL/GenBank/DDBJ databases">
        <title>Metabolic potential, ecology and presence of endohyphal bacteria is reflected in genomic diversity of Mucoromycotina.</title>
        <authorList>
            <person name="Muszewska A."/>
            <person name="Okrasinska A."/>
            <person name="Steczkiewicz K."/>
            <person name="Drgas O."/>
            <person name="Orlowska M."/>
            <person name="Perlinska-Lenart U."/>
            <person name="Aleksandrzak-Piekarczyk T."/>
            <person name="Szatraj K."/>
            <person name="Zielenkiewicz U."/>
            <person name="Pilsyk S."/>
            <person name="Malc E."/>
            <person name="Mieczkowski P."/>
            <person name="Kruszewska J.S."/>
            <person name="Biernat P."/>
            <person name="Pawlowska J."/>
        </authorList>
    </citation>
    <scope>NUCLEOTIDE SEQUENCE</scope>
    <source>
        <strain evidence="2">WA0000017839</strain>
    </source>
</reference>
<evidence type="ECO:0000313" key="3">
    <source>
        <dbReference type="Proteomes" id="UP000603453"/>
    </source>
</evidence>
<dbReference type="EMBL" id="JAEPRD010000056">
    <property type="protein sequence ID" value="KAG2202931.1"/>
    <property type="molecule type" value="Genomic_DNA"/>
</dbReference>
<gene>
    <name evidence="2" type="ORF">INT47_008963</name>
</gene>
<protein>
    <recommendedName>
        <fullName evidence="1">Rhodanese domain-containing protein</fullName>
    </recommendedName>
</protein>
<sequence>MTIGIHNMTVEELATWLQDKPAHATFIDVREYAELEEQGVISGYDGNIPWFLTNTNSELFDQKFSAIDKDEQLVISCRSGRRSGFAAEYVVSKLGFTNVYNVKGGILDWIGHGYPVDQV</sequence>
<accession>A0A8H7R207</accession>
<comment type="caution">
    <text evidence="2">The sequence shown here is derived from an EMBL/GenBank/DDBJ whole genome shotgun (WGS) entry which is preliminary data.</text>
</comment>
<dbReference type="AlphaFoldDB" id="A0A8H7R207"/>
<evidence type="ECO:0000259" key="1">
    <source>
        <dbReference type="PROSITE" id="PS50206"/>
    </source>
</evidence>
<evidence type="ECO:0000313" key="2">
    <source>
        <dbReference type="EMBL" id="KAG2202931.1"/>
    </source>
</evidence>
<dbReference type="Gene3D" id="3.40.250.10">
    <property type="entry name" value="Rhodanese-like domain"/>
    <property type="match status" value="1"/>
</dbReference>
<dbReference type="InterPro" id="IPR001763">
    <property type="entry name" value="Rhodanese-like_dom"/>
</dbReference>
<dbReference type="PROSITE" id="PS50206">
    <property type="entry name" value="RHODANESE_3"/>
    <property type="match status" value="1"/>
</dbReference>
<dbReference type="PANTHER" id="PTHR44086:SF10">
    <property type="entry name" value="THIOSULFATE SULFURTRANSFERASE_RHODANESE-LIKE DOMAIN-CONTAINING PROTEIN 3"/>
    <property type="match status" value="1"/>
</dbReference>
<feature type="domain" description="Rhodanese" evidence="1">
    <location>
        <begin position="20"/>
        <end position="118"/>
    </location>
</feature>